<keyword evidence="3" id="KW-1185">Reference proteome</keyword>
<name>A0A840KHV8_9FLAO</name>
<protein>
    <recommendedName>
        <fullName evidence="4">DUF4133 domain-containing protein</fullName>
    </recommendedName>
</protein>
<evidence type="ECO:0000313" key="3">
    <source>
        <dbReference type="Proteomes" id="UP000592180"/>
    </source>
</evidence>
<feature type="transmembrane region" description="Helical" evidence="1">
    <location>
        <begin position="24"/>
        <end position="42"/>
    </location>
</feature>
<evidence type="ECO:0000313" key="2">
    <source>
        <dbReference type="EMBL" id="MBB4807264.1"/>
    </source>
</evidence>
<keyword evidence="1" id="KW-0812">Transmembrane</keyword>
<dbReference type="EMBL" id="JACHLE010000003">
    <property type="protein sequence ID" value="MBB4807264.1"/>
    <property type="molecule type" value="Genomic_DNA"/>
</dbReference>
<dbReference type="RefSeq" id="WP_184190015.1">
    <property type="nucleotide sequence ID" value="NZ_JACHLE010000003.1"/>
</dbReference>
<dbReference type="Pfam" id="PF13571">
    <property type="entry name" value="DUF4133"/>
    <property type="match status" value="1"/>
</dbReference>
<dbReference type="AlphaFoldDB" id="A0A840KHV8"/>
<gene>
    <name evidence="2" type="ORF">HNP38_002568</name>
</gene>
<dbReference type="Proteomes" id="UP000592180">
    <property type="component" value="Unassembled WGS sequence"/>
</dbReference>
<keyword evidence="1" id="KW-1133">Transmembrane helix</keyword>
<reference evidence="2 3" key="1">
    <citation type="submission" date="2020-08" db="EMBL/GenBank/DDBJ databases">
        <title>Functional genomics of gut bacteria from endangered species of beetles.</title>
        <authorList>
            <person name="Carlos-Shanley C."/>
        </authorList>
    </citation>
    <scope>NUCLEOTIDE SEQUENCE [LARGE SCALE GENOMIC DNA]</scope>
    <source>
        <strain evidence="2 3">S00151</strain>
    </source>
</reference>
<evidence type="ECO:0000256" key="1">
    <source>
        <dbReference type="SAM" id="Phobius"/>
    </source>
</evidence>
<keyword evidence="1" id="KW-0472">Membrane</keyword>
<dbReference type="InterPro" id="IPR025407">
    <property type="entry name" value="DUF4133"/>
</dbReference>
<feature type="transmembrane region" description="Helical" evidence="1">
    <location>
        <begin position="48"/>
        <end position="67"/>
    </location>
</feature>
<organism evidence="2 3">
    <name type="scientific">Chryseobacterium defluvii</name>
    <dbReference type="NCBI Taxonomy" id="160396"/>
    <lineage>
        <taxon>Bacteria</taxon>
        <taxon>Pseudomonadati</taxon>
        <taxon>Bacteroidota</taxon>
        <taxon>Flavobacteriia</taxon>
        <taxon>Flavobacteriales</taxon>
        <taxon>Weeksellaceae</taxon>
        <taxon>Chryseobacterium group</taxon>
        <taxon>Chryseobacterium</taxon>
    </lineage>
</organism>
<evidence type="ECO:0008006" key="4">
    <source>
        <dbReference type="Google" id="ProtNLM"/>
    </source>
</evidence>
<proteinExistence type="predicted"/>
<accession>A0A840KHV8</accession>
<sequence>MERSFFLYKGLKKPLVFKGLKGKYIYYAGGSFAGTMILGIILSKVIGFFIGIALAFAIGGGLIWNVFRLQKSKGLYNKTANHHEIHIIPARIKLKQKYEPNIKIDENEKENL</sequence>
<comment type="caution">
    <text evidence="2">The sequence shown here is derived from an EMBL/GenBank/DDBJ whole genome shotgun (WGS) entry which is preliminary data.</text>
</comment>